<evidence type="ECO:0000256" key="2">
    <source>
        <dbReference type="ARBA" id="ARBA00023125"/>
    </source>
</evidence>
<organism evidence="6 7">
    <name type="scientific">Liquorilactobacillus ghanensis DSM 18630</name>
    <dbReference type="NCBI Taxonomy" id="1423750"/>
    <lineage>
        <taxon>Bacteria</taxon>
        <taxon>Bacillati</taxon>
        <taxon>Bacillota</taxon>
        <taxon>Bacilli</taxon>
        <taxon>Lactobacillales</taxon>
        <taxon>Lactobacillaceae</taxon>
        <taxon>Liquorilactobacillus</taxon>
    </lineage>
</organism>
<dbReference type="GO" id="GO:0097367">
    <property type="term" value="F:carbohydrate derivative binding"/>
    <property type="evidence" value="ECO:0007669"/>
    <property type="project" value="InterPro"/>
</dbReference>
<dbReference type="CDD" id="cd05013">
    <property type="entry name" value="SIS_RpiR"/>
    <property type="match status" value="1"/>
</dbReference>
<keyword evidence="7" id="KW-1185">Reference proteome</keyword>
<evidence type="ECO:0000259" key="5">
    <source>
        <dbReference type="PROSITE" id="PS51464"/>
    </source>
</evidence>
<evidence type="ECO:0000313" key="7">
    <source>
        <dbReference type="Proteomes" id="UP000051451"/>
    </source>
</evidence>
<dbReference type="AlphaFoldDB" id="A0A0R1VQM1"/>
<dbReference type="Proteomes" id="UP000051451">
    <property type="component" value="Unassembled WGS sequence"/>
</dbReference>
<evidence type="ECO:0000259" key="4">
    <source>
        <dbReference type="PROSITE" id="PS51071"/>
    </source>
</evidence>
<reference evidence="6 7" key="1">
    <citation type="journal article" date="2015" name="Genome Announc.">
        <title>Expanding the biotechnology potential of lactobacilli through comparative genomics of 213 strains and associated genera.</title>
        <authorList>
            <person name="Sun Z."/>
            <person name="Harris H.M."/>
            <person name="McCann A."/>
            <person name="Guo C."/>
            <person name="Argimon S."/>
            <person name="Zhang W."/>
            <person name="Yang X."/>
            <person name="Jeffery I.B."/>
            <person name="Cooney J.C."/>
            <person name="Kagawa T.F."/>
            <person name="Liu W."/>
            <person name="Song Y."/>
            <person name="Salvetti E."/>
            <person name="Wrobel A."/>
            <person name="Rasinkangas P."/>
            <person name="Parkhill J."/>
            <person name="Rea M.C."/>
            <person name="O'Sullivan O."/>
            <person name="Ritari J."/>
            <person name="Douillard F.P."/>
            <person name="Paul Ross R."/>
            <person name="Yang R."/>
            <person name="Briner A.E."/>
            <person name="Felis G.E."/>
            <person name="de Vos W.M."/>
            <person name="Barrangou R."/>
            <person name="Klaenhammer T.R."/>
            <person name="Caufield P.W."/>
            <person name="Cui Y."/>
            <person name="Zhang H."/>
            <person name="O'Toole P.W."/>
        </authorList>
    </citation>
    <scope>NUCLEOTIDE SEQUENCE [LARGE SCALE GENOMIC DNA]</scope>
    <source>
        <strain evidence="6 7">DSM 18630</strain>
    </source>
</reference>
<evidence type="ECO:0000256" key="3">
    <source>
        <dbReference type="ARBA" id="ARBA00023163"/>
    </source>
</evidence>
<dbReference type="STRING" id="1423750.FC89_GL001007"/>
<dbReference type="PANTHER" id="PTHR30514">
    <property type="entry name" value="GLUCOKINASE"/>
    <property type="match status" value="1"/>
</dbReference>
<proteinExistence type="predicted"/>
<keyword evidence="3" id="KW-0804">Transcription</keyword>
<comment type="caution">
    <text evidence="6">The sequence shown here is derived from an EMBL/GenBank/DDBJ whole genome shotgun (WGS) entry which is preliminary data.</text>
</comment>
<gene>
    <name evidence="6" type="ORF">FC89_GL001007</name>
</gene>
<dbReference type="SUPFAM" id="SSF46689">
    <property type="entry name" value="Homeodomain-like"/>
    <property type="match status" value="1"/>
</dbReference>
<dbReference type="InterPro" id="IPR001347">
    <property type="entry name" value="SIS_dom"/>
</dbReference>
<dbReference type="Gene3D" id="3.40.50.10490">
    <property type="entry name" value="Glucose-6-phosphate isomerase like protein, domain 1"/>
    <property type="match status" value="1"/>
</dbReference>
<evidence type="ECO:0000313" key="6">
    <source>
        <dbReference type="EMBL" id="KRM06139.1"/>
    </source>
</evidence>
<dbReference type="GO" id="GO:1901135">
    <property type="term" value="P:carbohydrate derivative metabolic process"/>
    <property type="evidence" value="ECO:0007669"/>
    <property type="project" value="InterPro"/>
</dbReference>
<dbReference type="PATRIC" id="fig|1423750.3.peg.1031"/>
<accession>A0A0R1VQM1</accession>
<feature type="domain" description="SIS" evidence="5">
    <location>
        <begin position="121"/>
        <end position="261"/>
    </location>
</feature>
<dbReference type="InterPro" id="IPR036388">
    <property type="entry name" value="WH-like_DNA-bd_sf"/>
</dbReference>
<dbReference type="InterPro" id="IPR047640">
    <property type="entry name" value="RpiR-like"/>
</dbReference>
<evidence type="ECO:0000256" key="1">
    <source>
        <dbReference type="ARBA" id="ARBA00023015"/>
    </source>
</evidence>
<feature type="domain" description="HTH rpiR-type" evidence="4">
    <location>
        <begin position="3"/>
        <end position="78"/>
    </location>
</feature>
<dbReference type="InterPro" id="IPR009057">
    <property type="entry name" value="Homeodomain-like_sf"/>
</dbReference>
<dbReference type="GO" id="GO:0003700">
    <property type="term" value="F:DNA-binding transcription factor activity"/>
    <property type="evidence" value="ECO:0007669"/>
    <property type="project" value="InterPro"/>
</dbReference>
<dbReference type="Gene3D" id="1.10.10.10">
    <property type="entry name" value="Winged helix-like DNA-binding domain superfamily/Winged helix DNA-binding domain"/>
    <property type="match status" value="1"/>
</dbReference>
<dbReference type="SUPFAM" id="SSF53697">
    <property type="entry name" value="SIS domain"/>
    <property type="match status" value="1"/>
</dbReference>
<keyword evidence="2" id="KW-0238">DNA-binding</keyword>
<dbReference type="RefSeq" id="WP_057871755.1">
    <property type="nucleotide sequence ID" value="NZ_AZGB01000016.1"/>
</dbReference>
<dbReference type="OrthoDB" id="3684496at2"/>
<name>A0A0R1VQM1_9LACO</name>
<dbReference type="PROSITE" id="PS51071">
    <property type="entry name" value="HTH_RPIR"/>
    <property type="match status" value="1"/>
</dbReference>
<protein>
    <submittedName>
        <fullName evidence="6">Transcriptional regulator, RpiR family</fullName>
    </submittedName>
</protein>
<dbReference type="GO" id="GO:0003677">
    <property type="term" value="F:DNA binding"/>
    <property type="evidence" value="ECO:0007669"/>
    <property type="project" value="UniProtKB-KW"/>
</dbReference>
<sequence length="281" mass="30994">MEIKIQARINQLYPQLGSSSQRLADYLLKQPIAAAVSVNKLAAACQVSPATISRFARTLGFKNFSQLKWALIHQAKQTVNGSSEVKPADSPQQVAQKVLQANTDTLAQTFELLQPTDLTRAVKLIVHAQKIGFFGMGGSNIVAQDAYHKFLRVPLTVLYDSEYHLALMQASRLTKNDCAVLISHTGNNRDTLLLADVLKKQQVPLIVITSTPHSPLTRAGDVCFFSIAEGLHFKSRAFFSMTSQLAITDCLYLLTVQHFGSQAADVFEELQQTVALRHQSK</sequence>
<dbReference type="InterPro" id="IPR035472">
    <property type="entry name" value="RpiR-like_SIS"/>
</dbReference>
<dbReference type="InterPro" id="IPR000281">
    <property type="entry name" value="HTH_RpiR"/>
</dbReference>
<dbReference type="EMBL" id="AZGB01000016">
    <property type="protein sequence ID" value="KRM06139.1"/>
    <property type="molecule type" value="Genomic_DNA"/>
</dbReference>
<dbReference type="GeneID" id="98319032"/>
<dbReference type="PANTHER" id="PTHR30514:SF1">
    <property type="entry name" value="HTH-TYPE TRANSCRIPTIONAL REGULATOR HEXR-RELATED"/>
    <property type="match status" value="1"/>
</dbReference>
<dbReference type="InterPro" id="IPR046348">
    <property type="entry name" value="SIS_dom_sf"/>
</dbReference>
<dbReference type="Pfam" id="PF01380">
    <property type="entry name" value="SIS"/>
    <property type="match status" value="1"/>
</dbReference>
<dbReference type="PROSITE" id="PS51464">
    <property type="entry name" value="SIS"/>
    <property type="match status" value="1"/>
</dbReference>
<dbReference type="Pfam" id="PF01418">
    <property type="entry name" value="HTH_6"/>
    <property type="match status" value="1"/>
</dbReference>
<keyword evidence="1" id="KW-0805">Transcription regulation</keyword>